<dbReference type="InterPro" id="IPR006170">
    <property type="entry name" value="PBP/GOBP"/>
</dbReference>
<proteinExistence type="predicted"/>
<name>A0A067QZS6_ZOONE</name>
<evidence type="ECO:0000256" key="1">
    <source>
        <dbReference type="SAM" id="SignalP"/>
    </source>
</evidence>
<organism evidence="2 3">
    <name type="scientific">Zootermopsis nevadensis</name>
    <name type="common">Dampwood termite</name>
    <dbReference type="NCBI Taxonomy" id="136037"/>
    <lineage>
        <taxon>Eukaryota</taxon>
        <taxon>Metazoa</taxon>
        <taxon>Ecdysozoa</taxon>
        <taxon>Arthropoda</taxon>
        <taxon>Hexapoda</taxon>
        <taxon>Insecta</taxon>
        <taxon>Pterygota</taxon>
        <taxon>Neoptera</taxon>
        <taxon>Polyneoptera</taxon>
        <taxon>Dictyoptera</taxon>
        <taxon>Blattodea</taxon>
        <taxon>Blattoidea</taxon>
        <taxon>Termitoidae</taxon>
        <taxon>Termopsidae</taxon>
        <taxon>Zootermopsis</taxon>
    </lineage>
</organism>
<keyword evidence="1" id="KW-0732">Signal</keyword>
<evidence type="ECO:0000313" key="2">
    <source>
        <dbReference type="EMBL" id="KDR15045.1"/>
    </source>
</evidence>
<keyword evidence="3" id="KW-1185">Reference proteome</keyword>
<dbReference type="InterPro" id="IPR036728">
    <property type="entry name" value="PBP_GOBP_sf"/>
</dbReference>
<reference evidence="2 3" key="1">
    <citation type="journal article" date="2014" name="Nat. Commun.">
        <title>Molecular traces of alternative social organization in a termite genome.</title>
        <authorList>
            <person name="Terrapon N."/>
            <person name="Li C."/>
            <person name="Robertson H.M."/>
            <person name="Ji L."/>
            <person name="Meng X."/>
            <person name="Booth W."/>
            <person name="Chen Z."/>
            <person name="Childers C.P."/>
            <person name="Glastad K.M."/>
            <person name="Gokhale K."/>
            <person name="Gowin J."/>
            <person name="Gronenberg W."/>
            <person name="Hermansen R.A."/>
            <person name="Hu H."/>
            <person name="Hunt B.G."/>
            <person name="Huylmans A.K."/>
            <person name="Khalil S.M."/>
            <person name="Mitchell R.D."/>
            <person name="Munoz-Torres M.C."/>
            <person name="Mustard J.A."/>
            <person name="Pan H."/>
            <person name="Reese J.T."/>
            <person name="Scharf M.E."/>
            <person name="Sun F."/>
            <person name="Vogel H."/>
            <person name="Xiao J."/>
            <person name="Yang W."/>
            <person name="Yang Z."/>
            <person name="Yang Z."/>
            <person name="Zhou J."/>
            <person name="Zhu J."/>
            <person name="Brent C.S."/>
            <person name="Elsik C.G."/>
            <person name="Goodisman M.A."/>
            <person name="Liberles D.A."/>
            <person name="Roe R.M."/>
            <person name="Vargo E.L."/>
            <person name="Vilcinskas A."/>
            <person name="Wang J."/>
            <person name="Bornberg-Bauer E."/>
            <person name="Korb J."/>
            <person name="Zhang G."/>
            <person name="Liebig J."/>
        </authorList>
    </citation>
    <scope>NUCLEOTIDE SEQUENCE [LARGE SCALE GENOMIC DNA]</scope>
    <source>
        <tissue evidence="2">Whole organism</tissue>
    </source>
</reference>
<dbReference type="SMART" id="SM00708">
    <property type="entry name" value="PhBP"/>
    <property type="match status" value="1"/>
</dbReference>
<dbReference type="Pfam" id="PF01395">
    <property type="entry name" value="PBP_GOBP"/>
    <property type="match status" value="1"/>
</dbReference>
<dbReference type="SUPFAM" id="SSF47565">
    <property type="entry name" value="Insect pheromone/odorant-binding proteins"/>
    <property type="match status" value="1"/>
</dbReference>
<dbReference type="Proteomes" id="UP000027135">
    <property type="component" value="Unassembled WGS sequence"/>
</dbReference>
<accession>A0A067QZS6</accession>
<gene>
    <name evidence="2" type="ORF">L798_10948</name>
</gene>
<dbReference type="AlphaFoldDB" id="A0A067QZS6"/>
<dbReference type="Gene3D" id="1.10.238.20">
    <property type="entry name" value="Pheromone/general odorant binding protein domain"/>
    <property type="match status" value="1"/>
</dbReference>
<dbReference type="InParanoid" id="A0A067QZS6"/>
<feature type="signal peptide" evidence="1">
    <location>
        <begin position="1"/>
        <end position="19"/>
    </location>
</feature>
<feature type="chain" id="PRO_5001644546" evidence="1">
    <location>
        <begin position="20"/>
        <end position="151"/>
    </location>
</feature>
<evidence type="ECO:0000313" key="3">
    <source>
        <dbReference type="Proteomes" id="UP000027135"/>
    </source>
</evidence>
<protein>
    <submittedName>
        <fullName evidence="2">Uncharacterized protein</fullName>
    </submittedName>
</protein>
<dbReference type="EMBL" id="KK852852">
    <property type="protein sequence ID" value="KDR15045.1"/>
    <property type="molecule type" value="Genomic_DNA"/>
</dbReference>
<dbReference type="GO" id="GO:0005549">
    <property type="term" value="F:odorant binding"/>
    <property type="evidence" value="ECO:0007669"/>
    <property type="project" value="InterPro"/>
</dbReference>
<dbReference type="CDD" id="cd23992">
    <property type="entry name" value="PBP_GOBP"/>
    <property type="match status" value="1"/>
</dbReference>
<dbReference type="FunCoup" id="A0A067QZS6">
    <property type="interactions" value="56"/>
</dbReference>
<sequence>MEPQMLVLALSLLCHLSDAVPTDDGFPSEDITSCKISSGVTDDEAKALQESKTVQDESNDSHKCFVACLITQYGLMKDDKMDVEFLVAVMKTARPENVTTFDDQKEAEYRKNVNDCNKETGEGKCGSGYNVWKCFSEMSVRMALAEMAENS</sequence>